<evidence type="ECO:0000256" key="1">
    <source>
        <dbReference type="SAM" id="Phobius"/>
    </source>
</evidence>
<reference evidence="2 3" key="1">
    <citation type="submission" date="2017-09" db="EMBL/GenBank/DDBJ databases">
        <title>Depth-based differentiation of microbial function through sediment-hosted aquifers and enrichment of novel symbionts in the deep terrestrial subsurface.</title>
        <authorList>
            <person name="Probst A.J."/>
            <person name="Ladd B."/>
            <person name="Jarett J.K."/>
            <person name="Geller-Mcgrath D.E."/>
            <person name="Sieber C.M."/>
            <person name="Emerson J.B."/>
            <person name="Anantharaman K."/>
            <person name="Thomas B.C."/>
            <person name="Malmstrom R."/>
            <person name="Stieglmeier M."/>
            <person name="Klingl A."/>
            <person name="Woyke T."/>
            <person name="Ryan C.M."/>
            <person name="Banfield J.F."/>
        </authorList>
    </citation>
    <scope>NUCLEOTIDE SEQUENCE [LARGE SCALE GENOMIC DNA]</scope>
    <source>
        <strain evidence="2">CG11_big_fil_rev_8_21_14_0_20_39_10</strain>
    </source>
</reference>
<dbReference type="Proteomes" id="UP000230869">
    <property type="component" value="Unassembled WGS sequence"/>
</dbReference>
<comment type="caution">
    <text evidence="2">The sequence shown here is derived from an EMBL/GenBank/DDBJ whole genome shotgun (WGS) entry which is preliminary data.</text>
</comment>
<evidence type="ECO:0008006" key="4">
    <source>
        <dbReference type="Google" id="ProtNLM"/>
    </source>
</evidence>
<protein>
    <recommendedName>
        <fullName evidence="4">Type 4 fimbrial biogenesis protein PilX N-terminal domain-containing protein</fullName>
    </recommendedName>
</protein>
<evidence type="ECO:0000313" key="2">
    <source>
        <dbReference type="EMBL" id="PIR13170.1"/>
    </source>
</evidence>
<proteinExistence type="predicted"/>
<organism evidence="2 3">
    <name type="scientific">Candidatus Falkowbacteria bacterium CG11_big_fil_rev_8_21_14_0_20_39_10</name>
    <dbReference type="NCBI Taxonomy" id="1974570"/>
    <lineage>
        <taxon>Bacteria</taxon>
        <taxon>Candidatus Falkowiibacteriota</taxon>
    </lineage>
</organism>
<dbReference type="EMBL" id="PCWW01000053">
    <property type="protein sequence ID" value="PIR13170.1"/>
    <property type="molecule type" value="Genomic_DNA"/>
</dbReference>
<keyword evidence="1" id="KW-0812">Transmembrane</keyword>
<evidence type="ECO:0000313" key="3">
    <source>
        <dbReference type="Proteomes" id="UP000230869"/>
    </source>
</evidence>
<feature type="transmembrane region" description="Helical" evidence="1">
    <location>
        <begin position="12"/>
        <end position="34"/>
    </location>
</feature>
<sequence>MLILPKLKSQEKGVAILVIILLMTLLLFMAMYFLSFTLTEKNISHSQAWGAKTYYLAEAGVAEMVWQLKNNPSYETSFETNPAWTVEFTRNNPFGADSGSYTVSITNSALAHGEIISTGAIDVGEGKTSQRIIKTSVYRAMGEGGAELGDNCGYADGNIDISASIVNFYNGSAYSDNNFNANLWSTVGIDTDLNVVNNFNEVMSTVLVGGDIYAANYPNGPAAEVDMPAVDFDSGDPDSYKNIADVVYTSAQFDNMIANNSTITLNDPITYVEGDIDFYGNKNLVVNGLLVVERDFEIGRKLCRGFSCGLADATVNHTEGEPSGILAKRKIYFKTFTGNIDINGVVYASDQLTVTGIPLGMDFNAAGGLISRKLTITSVWSPIDITRNEEIINSTLGVAEFSPVITVEHWEEEY</sequence>
<dbReference type="AlphaFoldDB" id="A0A2M6K8J9"/>
<keyword evidence="1" id="KW-0472">Membrane</keyword>
<accession>A0A2M6K8J9</accession>
<name>A0A2M6K8J9_9BACT</name>
<gene>
    <name evidence="2" type="ORF">COV49_03110</name>
</gene>
<keyword evidence="1" id="KW-1133">Transmembrane helix</keyword>